<keyword evidence="1" id="KW-0378">Hydrolase</keyword>
<dbReference type="PANTHER" id="PTHR47572:SF4">
    <property type="entry name" value="LACTONASE DRP35"/>
    <property type="match status" value="1"/>
</dbReference>
<dbReference type="InterPro" id="IPR005511">
    <property type="entry name" value="SMP-30"/>
</dbReference>
<dbReference type="Pfam" id="PF08450">
    <property type="entry name" value="SGL"/>
    <property type="match status" value="1"/>
</dbReference>
<dbReference type="Gene3D" id="2.120.10.30">
    <property type="entry name" value="TolB, C-terminal domain"/>
    <property type="match status" value="1"/>
</dbReference>
<sequence length="295" mass="32534">MTQVLQAARSEFLDLFPPGAELTRLAGNFTWTEGPVWIPARGCVVFSDVRQNRTWRWTPGRGLEEEMNPSHHQNGHCLDAQGRLVACSHGERAVLRQEEDGHWTTLASEWRGQHLNSPNDVALHPDGSLWFTDPTYGIDKPEEGYGGEMEQPGRYVYRIAPDGTLSCPIVDRHKPNGLAFASATELLLADTGDDAATHLYRIDGDRAAYMRQAFRVDQGKTDGLRVDAAGRIWSSAGDGVHVLTADGEELGRILVPETVANLCFGGKDGTELFITATTGLYHFPTRVQGQSWSFS</sequence>
<protein>
    <submittedName>
        <fullName evidence="3">Gluconolactonase</fullName>
    </submittedName>
</protein>
<organism evidence="3 4">
    <name type="scientific">Deinococcus piscis</name>
    <dbReference type="NCBI Taxonomy" id="394230"/>
    <lineage>
        <taxon>Bacteria</taxon>
        <taxon>Thermotogati</taxon>
        <taxon>Deinococcota</taxon>
        <taxon>Deinococci</taxon>
        <taxon>Deinococcales</taxon>
        <taxon>Deinococcaceae</taxon>
        <taxon>Deinococcus</taxon>
    </lineage>
</organism>
<evidence type="ECO:0000256" key="1">
    <source>
        <dbReference type="ARBA" id="ARBA00022801"/>
    </source>
</evidence>
<dbReference type="Proteomes" id="UP000632154">
    <property type="component" value="Unassembled WGS sequence"/>
</dbReference>
<reference evidence="4" key="1">
    <citation type="journal article" date="2019" name="Int. J. Syst. Evol. Microbiol.">
        <title>The Global Catalogue of Microorganisms (GCM) 10K type strain sequencing project: providing services to taxonomists for standard genome sequencing and annotation.</title>
        <authorList>
            <consortium name="The Broad Institute Genomics Platform"/>
            <consortium name="The Broad Institute Genome Sequencing Center for Infectious Disease"/>
            <person name="Wu L."/>
            <person name="Ma J."/>
        </authorList>
    </citation>
    <scope>NUCLEOTIDE SEQUENCE [LARGE SCALE GENOMIC DNA]</scope>
    <source>
        <strain evidence="4">CGMCC 1.18439</strain>
    </source>
</reference>
<dbReference type="InterPro" id="IPR011042">
    <property type="entry name" value="6-blade_b-propeller_TolB-like"/>
</dbReference>
<dbReference type="RefSeq" id="WP_189641770.1">
    <property type="nucleotide sequence ID" value="NZ_BNAL01000001.1"/>
</dbReference>
<dbReference type="PRINTS" id="PR01790">
    <property type="entry name" value="SMP30FAMILY"/>
</dbReference>
<accession>A0ABQ3JXS1</accession>
<evidence type="ECO:0000313" key="4">
    <source>
        <dbReference type="Proteomes" id="UP000632154"/>
    </source>
</evidence>
<evidence type="ECO:0000259" key="2">
    <source>
        <dbReference type="Pfam" id="PF08450"/>
    </source>
</evidence>
<dbReference type="EMBL" id="BNAL01000001">
    <property type="protein sequence ID" value="GHF93435.1"/>
    <property type="molecule type" value="Genomic_DNA"/>
</dbReference>
<keyword evidence="4" id="KW-1185">Reference proteome</keyword>
<dbReference type="SUPFAM" id="SSF63829">
    <property type="entry name" value="Calcium-dependent phosphotriesterase"/>
    <property type="match status" value="1"/>
</dbReference>
<evidence type="ECO:0000313" key="3">
    <source>
        <dbReference type="EMBL" id="GHF93435.1"/>
    </source>
</evidence>
<feature type="domain" description="SMP-30/Gluconolactonase/LRE-like region" evidence="2">
    <location>
        <begin position="31"/>
        <end position="277"/>
    </location>
</feature>
<proteinExistence type="predicted"/>
<gene>
    <name evidence="3" type="ORF">GCM10017783_01810</name>
</gene>
<dbReference type="PANTHER" id="PTHR47572">
    <property type="entry name" value="LIPOPROTEIN-RELATED"/>
    <property type="match status" value="1"/>
</dbReference>
<name>A0ABQ3JXS1_9DEIO</name>
<dbReference type="InterPro" id="IPR013658">
    <property type="entry name" value="SGL"/>
</dbReference>
<dbReference type="InterPro" id="IPR051262">
    <property type="entry name" value="SMP-30/CGR1_Lactonase"/>
</dbReference>
<comment type="caution">
    <text evidence="3">The sequence shown here is derived from an EMBL/GenBank/DDBJ whole genome shotgun (WGS) entry which is preliminary data.</text>
</comment>